<dbReference type="GO" id="GO:0005243">
    <property type="term" value="F:gap junction channel activity"/>
    <property type="evidence" value="ECO:0007669"/>
    <property type="project" value="TreeGrafter"/>
</dbReference>
<evidence type="ECO:0000313" key="11">
    <source>
        <dbReference type="WBParaSite" id="maker-unitig_41139-snap-gene-0.1-mRNA-1"/>
    </source>
</evidence>
<comment type="similarity">
    <text evidence="9">Belongs to the pannexin family.</text>
</comment>
<evidence type="ECO:0000256" key="1">
    <source>
        <dbReference type="ARBA" id="ARBA00004651"/>
    </source>
</evidence>
<gene>
    <name evidence="9" type="primary">inx</name>
</gene>
<name>A0A1I8FN98_9PLAT</name>
<keyword evidence="8 9" id="KW-0407">Ion channel</keyword>
<sequence>KPIQCWIPQEFTRGWEEYAENYCWVANTYYASVPEEHLPAEHLRRKRMITYYQWAPIVLAVQALMYMEGCIYRQREYRRGVGVRVKHCLAKCSCLCCGKRYGNFLVVLYFFIKVLYLLNVFGQLYIMEKFVGTTYTFFGFQVLRDLFNGHTVVSVFEFSQSHVLRSAASQEARSELPSSGVFSFNSKLQRNSSLRFPIEDNQSKLPSRMGSYSVLKPTKRSCYVEHWRSDTGNAGAHRDTQPSRYHRIREDFRQRLLPNRKFGVVIIR</sequence>
<comment type="caution">
    <text evidence="9">Lacks conserved residue(s) required for the propagation of feature annotation.</text>
</comment>
<evidence type="ECO:0000256" key="7">
    <source>
        <dbReference type="ARBA" id="ARBA00023136"/>
    </source>
</evidence>
<evidence type="ECO:0000256" key="2">
    <source>
        <dbReference type="ARBA" id="ARBA00022448"/>
    </source>
</evidence>
<keyword evidence="5 9" id="KW-1133">Transmembrane helix</keyword>
<comment type="subcellular location">
    <subcellularLocation>
        <location evidence="1 9">Cell membrane</location>
        <topology evidence="1 9">Multi-pass membrane protein</topology>
    </subcellularLocation>
</comment>
<evidence type="ECO:0000256" key="8">
    <source>
        <dbReference type="ARBA" id="ARBA00023303"/>
    </source>
</evidence>
<protein>
    <recommendedName>
        <fullName evidence="9">Innexin</fullName>
    </recommendedName>
</protein>
<dbReference type="InterPro" id="IPR000990">
    <property type="entry name" value="Innexin"/>
</dbReference>
<keyword evidence="7 9" id="KW-0472">Membrane</keyword>
<proteinExistence type="inferred from homology"/>
<evidence type="ECO:0000256" key="9">
    <source>
        <dbReference type="RuleBase" id="RU010713"/>
    </source>
</evidence>
<dbReference type="PANTHER" id="PTHR11893">
    <property type="entry name" value="INNEXIN"/>
    <property type="match status" value="1"/>
</dbReference>
<evidence type="ECO:0000256" key="4">
    <source>
        <dbReference type="ARBA" id="ARBA00022692"/>
    </source>
</evidence>
<keyword evidence="3" id="KW-1003">Cell membrane</keyword>
<keyword evidence="10" id="KW-1185">Reference proteome</keyword>
<accession>A0A1I8FN98</accession>
<keyword evidence="2 9" id="KW-0813">Transport</keyword>
<dbReference type="Proteomes" id="UP000095280">
    <property type="component" value="Unplaced"/>
</dbReference>
<evidence type="ECO:0000256" key="3">
    <source>
        <dbReference type="ARBA" id="ARBA00022475"/>
    </source>
</evidence>
<keyword evidence="6 9" id="KW-0406">Ion transport</keyword>
<dbReference type="PROSITE" id="PS51013">
    <property type="entry name" value="PANNEXIN"/>
    <property type="match status" value="1"/>
</dbReference>
<dbReference type="PANTHER" id="PTHR11893:SF36">
    <property type="entry name" value="INNEXIN-5"/>
    <property type="match status" value="1"/>
</dbReference>
<dbReference type="WBParaSite" id="maker-unitig_41139-snap-gene-0.1-mRNA-1">
    <property type="protein sequence ID" value="maker-unitig_41139-snap-gene-0.1-mRNA-1"/>
    <property type="gene ID" value="maker-unitig_41139-snap-gene-0.1"/>
</dbReference>
<keyword evidence="4 9" id="KW-0812">Transmembrane</keyword>
<evidence type="ECO:0000256" key="6">
    <source>
        <dbReference type="ARBA" id="ARBA00023065"/>
    </source>
</evidence>
<organism evidence="10 11">
    <name type="scientific">Macrostomum lignano</name>
    <dbReference type="NCBI Taxonomy" id="282301"/>
    <lineage>
        <taxon>Eukaryota</taxon>
        <taxon>Metazoa</taxon>
        <taxon>Spiralia</taxon>
        <taxon>Lophotrochozoa</taxon>
        <taxon>Platyhelminthes</taxon>
        <taxon>Rhabditophora</taxon>
        <taxon>Macrostomorpha</taxon>
        <taxon>Macrostomida</taxon>
        <taxon>Macrostomidae</taxon>
        <taxon>Macrostomum</taxon>
    </lineage>
</organism>
<evidence type="ECO:0000313" key="10">
    <source>
        <dbReference type="Proteomes" id="UP000095280"/>
    </source>
</evidence>
<dbReference type="GO" id="GO:0005921">
    <property type="term" value="C:gap junction"/>
    <property type="evidence" value="ECO:0007669"/>
    <property type="project" value="UniProtKB-UniRule"/>
</dbReference>
<dbReference type="Pfam" id="PF00876">
    <property type="entry name" value="Innexin"/>
    <property type="match status" value="2"/>
</dbReference>
<feature type="transmembrane region" description="Helical" evidence="9">
    <location>
        <begin position="101"/>
        <end position="121"/>
    </location>
</feature>
<dbReference type="AlphaFoldDB" id="A0A1I8FN98"/>
<comment type="function">
    <text evidence="9">Structural component of the gap junctions.</text>
</comment>
<dbReference type="GO" id="GO:0005886">
    <property type="term" value="C:plasma membrane"/>
    <property type="evidence" value="ECO:0007669"/>
    <property type="project" value="UniProtKB-SubCell"/>
</dbReference>
<reference evidence="11" key="1">
    <citation type="submission" date="2016-11" db="UniProtKB">
        <authorList>
            <consortium name="WormBaseParasite"/>
        </authorList>
    </citation>
    <scope>IDENTIFICATION</scope>
</reference>
<evidence type="ECO:0000256" key="5">
    <source>
        <dbReference type="ARBA" id="ARBA00022989"/>
    </source>
</evidence>
<dbReference type="GO" id="GO:0034220">
    <property type="term" value="P:monoatomic ion transmembrane transport"/>
    <property type="evidence" value="ECO:0007669"/>
    <property type="project" value="UniProtKB-KW"/>
</dbReference>